<dbReference type="InterPro" id="IPR042186">
    <property type="entry name" value="FimD_plug_dom"/>
</dbReference>
<sequence>MRLCHSTIIVLALTIIPRLTEAAPQQTLLLEVQVNGQSTGKIGEFTLRDGALLAQRRELHDLGFRVPDSLASGADGLIALSDLPGLTWRFDQPSQTLYVTAANNRLLPTLLNPEGNSSGSGAVESGTGAMLNYDITGTGTDRHSVASGLFDLRAFSRWGVASSGLLAYAGGGPGGPGTKSAIRLDSTYTLSDPDTLRRYRLGDFITGSVSWTRPVRLGGAQVTSDFSLRPDLVTFPLPLVSGSAAVPSTVDVLANGTRLFSRQVEAGPFEIPQLPVVTGAGTISVTLTNALGRQVVATLPFYASSALLAPGLQTFSVQAGAVRRNWGVLSNDYGNFAATATWRRGLSDAVTAEASAEGTAGTFMAGGGLVMNVGNLAVFNVATATSTGSEGTGTQFSAGVQRLGTVFSFGASVSVAGHRFRDVAAINGDPVPRLRLNASAGLSLGRFGSLGVAYAGIDRDTAPNPIRLYVPPGSALAQNASAGDTINFQPAQRTRVLSASYSVPVRNMSIYVTGFHDFANNGSSGIAAGMTIPLGTRSSISTGVGGGSGGGYKQVQAVQSAVTIGDWGYQLYGSDGQSSHEFAQVQYKSPWALLSAGVDRIDRQTSLQLESQGAISFVGGGLFASNLIEDSFAVVDTGGMEHVRVLYENRDAGRTNSAGRLLVPDLRSFDVNHIGIDPTDIPPDAAISFTTREVRPQDRSGVVVRFPVRISHGALLRLIDEAGTPMAVGSTATLRATGSAVPVGYDGSAYVLDLDAHNELDVERPDGRRCNVAFDYQPVPGDIPTIGPLPCREQKP</sequence>
<evidence type="ECO:0000313" key="2">
    <source>
        <dbReference type="Proteomes" id="UP000065521"/>
    </source>
</evidence>
<dbReference type="PANTHER" id="PTHR30451">
    <property type="entry name" value="OUTER MEMBRANE USHER PROTEIN"/>
    <property type="match status" value="1"/>
</dbReference>
<dbReference type="GO" id="GO:0009297">
    <property type="term" value="P:pilus assembly"/>
    <property type="evidence" value="ECO:0007669"/>
    <property type="project" value="InterPro"/>
</dbReference>
<dbReference type="PANTHER" id="PTHR30451:SF5">
    <property type="entry name" value="SLR0019 PROTEIN"/>
    <property type="match status" value="1"/>
</dbReference>
<dbReference type="GO" id="GO:0015473">
    <property type="term" value="F:fimbrial usher porin activity"/>
    <property type="evidence" value="ECO:0007669"/>
    <property type="project" value="InterPro"/>
</dbReference>
<dbReference type="InterPro" id="IPR025949">
    <property type="entry name" value="PapC-like_C"/>
</dbReference>
<dbReference type="GO" id="GO:0009279">
    <property type="term" value="C:cell outer membrane"/>
    <property type="evidence" value="ECO:0007669"/>
    <property type="project" value="TreeGrafter"/>
</dbReference>
<dbReference type="Gene3D" id="2.60.40.2610">
    <property type="entry name" value="Outer membrane usher protein FimD, plug domain"/>
    <property type="match status" value="1"/>
</dbReference>
<dbReference type="Gene3D" id="2.60.40.3110">
    <property type="match status" value="1"/>
</dbReference>
<proteinExistence type="predicted"/>
<dbReference type="Pfam" id="PF00577">
    <property type="entry name" value="Usher"/>
    <property type="match status" value="2"/>
</dbReference>
<reference evidence="1 2" key="1">
    <citation type="submission" date="2015-11" db="EMBL/GenBank/DDBJ databases">
        <title>Expanding the genomic diversity of Burkholderia species for the development of highly accurate diagnostics.</title>
        <authorList>
            <person name="Sahl J."/>
            <person name="Keim P."/>
            <person name="Wagner D."/>
        </authorList>
    </citation>
    <scope>NUCLEOTIDE SEQUENCE [LARGE SCALE GENOMIC DNA]</scope>
    <source>
        <strain evidence="1 2">RF32-BP4</strain>
    </source>
</reference>
<dbReference type="AlphaFoldDB" id="A0A102N7T7"/>
<accession>A0A102N7T7</accession>
<dbReference type="InterPro" id="IPR000015">
    <property type="entry name" value="Fimb_usher"/>
</dbReference>
<name>A0A102N7T7_9BURK</name>
<organism evidence="1 2">
    <name type="scientific">Burkholderia ubonensis</name>
    <dbReference type="NCBI Taxonomy" id="101571"/>
    <lineage>
        <taxon>Bacteria</taxon>
        <taxon>Pseudomonadati</taxon>
        <taxon>Pseudomonadota</taxon>
        <taxon>Betaproteobacteria</taxon>
        <taxon>Burkholderiales</taxon>
        <taxon>Burkholderiaceae</taxon>
        <taxon>Burkholderia</taxon>
        <taxon>Burkholderia cepacia complex</taxon>
    </lineage>
</organism>
<gene>
    <name evidence="1" type="ORF">WI38_26795</name>
</gene>
<protein>
    <submittedName>
        <fullName evidence="1">Usher protein</fullName>
    </submittedName>
</protein>
<dbReference type="Pfam" id="PF13953">
    <property type="entry name" value="PapC_C"/>
    <property type="match status" value="1"/>
</dbReference>
<dbReference type="EMBL" id="LOTN01000059">
    <property type="protein sequence ID" value="KUZ83888.1"/>
    <property type="molecule type" value="Genomic_DNA"/>
</dbReference>
<comment type="caution">
    <text evidence="1">The sequence shown here is derived from an EMBL/GenBank/DDBJ whole genome shotgun (WGS) entry which is preliminary data.</text>
</comment>
<dbReference type="Proteomes" id="UP000065521">
    <property type="component" value="Unassembled WGS sequence"/>
</dbReference>
<evidence type="ECO:0000313" key="1">
    <source>
        <dbReference type="EMBL" id="KUZ83888.1"/>
    </source>
</evidence>